<proteinExistence type="predicted"/>
<dbReference type="EMBL" id="LAZR01045482">
    <property type="protein sequence ID" value="KKK98767.1"/>
    <property type="molecule type" value="Genomic_DNA"/>
</dbReference>
<gene>
    <name evidence="1" type="ORF">LCGC14_2639480</name>
</gene>
<dbReference type="SUPFAM" id="SSF53187">
    <property type="entry name" value="Zn-dependent exopeptidases"/>
    <property type="match status" value="1"/>
</dbReference>
<name>A0A0F8ZXW3_9ZZZZ</name>
<protein>
    <recommendedName>
        <fullName evidence="2">Peptidase M28 domain-containing protein</fullName>
    </recommendedName>
</protein>
<dbReference type="Gene3D" id="3.40.630.10">
    <property type="entry name" value="Zn peptidases"/>
    <property type="match status" value="1"/>
</dbReference>
<feature type="non-terminal residue" evidence="1">
    <location>
        <position position="1"/>
    </location>
</feature>
<dbReference type="AlphaFoldDB" id="A0A0F8ZXW3"/>
<reference evidence="1" key="1">
    <citation type="journal article" date="2015" name="Nature">
        <title>Complex archaea that bridge the gap between prokaryotes and eukaryotes.</title>
        <authorList>
            <person name="Spang A."/>
            <person name="Saw J.H."/>
            <person name="Jorgensen S.L."/>
            <person name="Zaremba-Niedzwiedzka K."/>
            <person name="Martijn J."/>
            <person name="Lind A.E."/>
            <person name="van Eijk R."/>
            <person name="Schleper C."/>
            <person name="Guy L."/>
            <person name="Ettema T.J."/>
        </authorList>
    </citation>
    <scope>NUCLEOTIDE SEQUENCE</scope>
</reference>
<organism evidence="1">
    <name type="scientific">marine sediment metagenome</name>
    <dbReference type="NCBI Taxonomy" id="412755"/>
    <lineage>
        <taxon>unclassified sequences</taxon>
        <taxon>metagenomes</taxon>
        <taxon>ecological metagenomes</taxon>
    </lineage>
</organism>
<accession>A0A0F8ZXW3</accession>
<comment type="caution">
    <text evidence="1">The sequence shown here is derived from an EMBL/GenBank/DDBJ whole genome shotgun (WGS) entry which is preliminary data.</text>
</comment>
<evidence type="ECO:0008006" key="2">
    <source>
        <dbReference type="Google" id="ProtNLM"/>
    </source>
</evidence>
<evidence type="ECO:0000313" key="1">
    <source>
        <dbReference type="EMBL" id="KKK98767.1"/>
    </source>
</evidence>
<sequence length="86" mass="9706">VLGFLPQAQEYHLFNRSDNASFYNALGIPAQTVSTFDFTNFDYYHQVGDEVDELDMNHMAKVINHLIPGIQGMTTSAAHIITMNEQ</sequence>